<evidence type="ECO:0000313" key="1">
    <source>
        <dbReference type="EMBL" id="KQB84987.1"/>
    </source>
</evidence>
<dbReference type="EMBL" id="LKST01000001">
    <property type="protein sequence ID" value="KQB84987.1"/>
    <property type="molecule type" value="Genomic_DNA"/>
</dbReference>
<dbReference type="PROSITE" id="PS00092">
    <property type="entry name" value="N6_MTASE"/>
    <property type="match status" value="1"/>
</dbReference>
<comment type="caution">
    <text evidence="1">The sequence shown here is derived from an EMBL/GenBank/DDBJ whole genome shotgun (WGS) entry which is preliminary data.</text>
</comment>
<keyword evidence="2" id="KW-1185">Reference proteome</keyword>
<name>A0A0Q0UEB9_9CORY</name>
<dbReference type="GO" id="GO:0003676">
    <property type="term" value="F:nucleic acid binding"/>
    <property type="evidence" value="ECO:0007669"/>
    <property type="project" value="InterPro"/>
</dbReference>
<evidence type="ECO:0008006" key="3">
    <source>
        <dbReference type="Google" id="ProtNLM"/>
    </source>
</evidence>
<dbReference type="InterPro" id="IPR002052">
    <property type="entry name" value="DNA_methylase_N6_adenine_CS"/>
</dbReference>
<organism evidence="1 2">
    <name type="scientific">Corynebacterium oculi</name>
    <dbReference type="NCBI Taxonomy" id="1544416"/>
    <lineage>
        <taxon>Bacteria</taxon>
        <taxon>Bacillati</taxon>
        <taxon>Actinomycetota</taxon>
        <taxon>Actinomycetes</taxon>
        <taxon>Mycobacteriales</taxon>
        <taxon>Corynebacteriaceae</taxon>
        <taxon>Corynebacterium</taxon>
    </lineage>
</organism>
<dbReference type="Proteomes" id="UP000050517">
    <property type="component" value="Unassembled WGS sequence"/>
</dbReference>
<proteinExistence type="predicted"/>
<dbReference type="InterPro" id="IPR029063">
    <property type="entry name" value="SAM-dependent_MTases_sf"/>
</dbReference>
<gene>
    <name evidence="1" type="ORF">Cocul_00120</name>
</gene>
<dbReference type="AlphaFoldDB" id="A0A0Q0UEB9"/>
<dbReference type="PATRIC" id="fig|1544416.3.peg.120"/>
<reference evidence="1 2" key="1">
    <citation type="submission" date="2015-10" db="EMBL/GenBank/DDBJ databases">
        <title>Corynebacteirum lowii and Corynebacterium oculi species nova, derived from human clinical disease and and emended description of Corynebacterium mastiditis.</title>
        <authorList>
            <person name="Bernard K."/>
            <person name="Pacheco A.L."/>
            <person name="Mcdougall C."/>
            <person name="Burtx T."/>
            <person name="Weibe D."/>
            <person name="Tyler S."/>
            <person name="Olson A.B."/>
            <person name="Cnockaert M."/>
            <person name="Eguchi H."/>
            <person name="Kuwahara T."/>
            <person name="Nakayama-Imaohji H."/>
            <person name="Boudewijins M."/>
            <person name="Van Hoecke F."/>
            <person name="Bernier A.-M."/>
            <person name="Vandamme P."/>
        </authorList>
    </citation>
    <scope>NUCLEOTIDE SEQUENCE [LARGE SCALE GENOMIC DNA]</scope>
    <source>
        <strain evidence="1 2">NML 130210</strain>
    </source>
</reference>
<dbReference type="GO" id="GO:0008168">
    <property type="term" value="F:methyltransferase activity"/>
    <property type="evidence" value="ECO:0007669"/>
    <property type="project" value="InterPro"/>
</dbReference>
<accession>A0A0Q0UEB9</accession>
<dbReference type="SUPFAM" id="SSF53335">
    <property type="entry name" value="S-adenosyl-L-methionine-dependent methyltransferases"/>
    <property type="match status" value="1"/>
</dbReference>
<dbReference type="GO" id="GO:0032259">
    <property type="term" value="P:methylation"/>
    <property type="evidence" value="ECO:0007669"/>
    <property type="project" value="InterPro"/>
</dbReference>
<dbReference type="Gene3D" id="3.40.50.150">
    <property type="entry name" value="Vaccinia Virus protein VP39"/>
    <property type="match status" value="1"/>
</dbReference>
<dbReference type="STRING" id="1544416.Cocul_00120"/>
<sequence>MTVQRLQLSWYNKEKALIPTEAGKYGYTWVNPSDPRYCETHTLVMGDYVQGTQTLKLDEFEYSKCADLEPQDDNLLILGESGDVLESLTRVPELAENYVGKVKLIYIDPPFNTAQTFASYEDNLEHSIWLTMMRDRLLRMKKLLAD</sequence>
<evidence type="ECO:0000313" key="2">
    <source>
        <dbReference type="Proteomes" id="UP000050517"/>
    </source>
</evidence>
<protein>
    <recommendedName>
        <fullName evidence="3">DNA methylase</fullName>
    </recommendedName>
</protein>